<keyword evidence="2" id="KW-0732">Signal</keyword>
<keyword evidence="6" id="KW-1185">Reference proteome</keyword>
<reference evidence="3" key="1">
    <citation type="journal article" date="2014" name="Int. J. Syst. Evol. Microbiol.">
        <title>Complete genome of a new Firmicutes species belonging to the dominant human colonic microbiota ('Ruminococcus bicirculans') reveals two chromosomes and a selective capacity to utilize plant glucans.</title>
        <authorList>
            <consortium name="NISC Comparative Sequencing Program"/>
            <person name="Wegmann U."/>
            <person name="Louis P."/>
            <person name="Goesmann A."/>
            <person name="Henrissat B."/>
            <person name="Duncan S.H."/>
            <person name="Flint H.J."/>
        </authorList>
    </citation>
    <scope>NUCLEOTIDE SEQUENCE</scope>
    <source>
        <strain evidence="3">CGMCC 1.15644</strain>
    </source>
</reference>
<comment type="caution">
    <text evidence="4">The sequence shown here is derived from an EMBL/GenBank/DDBJ whole genome shotgun (WGS) entry which is preliminary data.</text>
</comment>
<feature type="signal peptide" evidence="2">
    <location>
        <begin position="1"/>
        <end position="22"/>
    </location>
</feature>
<reference evidence="6" key="2">
    <citation type="journal article" date="2019" name="Int. J. Syst. Evol. Microbiol.">
        <title>The Global Catalogue of Microorganisms (GCM) 10K type strain sequencing project: providing services to taxonomists for standard genome sequencing and annotation.</title>
        <authorList>
            <consortium name="The Broad Institute Genomics Platform"/>
            <consortium name="The Broad Institute Genome Sequencing Center for Infectious Disease"/>
            <person name="Wu L."/>
            <person name="Ma J."/>
        </authorList>
    </citation>
    <scope>NUCLEOTIDE SEQUENCE [LARGE SCALE GENOMIC DNA]</scope>
    <source>
        <strain evidence="6">CGMCC 1.15644</strain>
    </source>
</reference>
<organism evidence="4 5">
    <name type="scientific">Pedobacter psychrotolerans</name>
    <dbReference type="NCBI Taxonomy" id="1843235"/>
    <lineage>
        <taxon>Bacteria</taxon>
        <taxon>Pseudomonadati</taxon>
        <taxon>Bacteroidota</taxon>
        <taxon>Sphingobacteriia</taxon>
        <taxon>Sphingobacteriales</taxon>
        <taxon>Sphingobacteriaceae</taxon>
        <taxon>Pedobacter</taxon>
    </lineage>
</organism>
<dbReference type="RefSeq" id="WP_165877982.1">
    <property type="nucleotide sequence ID" value="NZ_BMJO01000002.1"/>
</dbReference>
<dbReference type="AlphaFoldDB" id="A0A4R2H3H1"/>
<evidence type="ECO:0000313" key="6">
    <source>
        <dbReference type="Proteomes" id="UP000622648"/>
    </source>
</evidence>
<sequence length="55" mass="6042">MKAIKILMIALVATFSINAVSAQTKEPVKVKTEKTTVKKVQKHHHKAKKAASAKM</sequence>
<evidence type="ECO:0008006" key="7">
    <source>
        <dbReference type="Google" id="ProtNLM"/>
    </source>
</evidence>
<accession>A0A4R2H3H1</accession>
<protein>
    <recommendedName>
        <fullName evidence="7">Pentapeptide MXKDX repeat protein</fullName>
    </recommendedName>
</protein>
<evidence type="ECO:0000313" key="3">
    <source>
        <dbReference type="EMBL" id="GGE49168.1"/>
    </source>
</evidence>
<name>A0A4R2H3H1_9SPHI</name>
<evidence type="ECO:0000256" key="2">
    <source>
        <dbReference type="SAM" id="SignalP"/>
    </source>
</evidence>
<evidence type="ECO:0000313" key="5">
    <source>
        <dbReference type="Proteomes" id="UP000295684"/>
    </source>
</evidence>
<dbReference type="EMBL" id="SLWO01000009">
    <property type="protein sequence ID" value="TCO19828.1"/>
    <property type="molecule type" value="Genomic_DNA"/>
</dbReference>
<dbReference type="Proteomes" id="UP000295684">
    <property type="component" value="Unassembled WGS sequence"/>
</dbReference>
<dbReference type="Proteomes" id="UP000622648">
    <property type="component" value="Unassembled WGS sequence"/>
</dbReference>
<feature type="region of interest" description="Disordered" evidence="1">
    <location>
        <begin position="33"/>
        <end position="55"/>
    </location>
</feature>
<dbReference type="EMBL" id="BMJO01000002">
    <property type="protein sequence ID" value="GGE49168.1"/>
    <property type="molecule type" value="Genomic_DNA"/>
</dbReference>
<proteinExistence type="predicted"/>
<gene>
    <name evidence="4" type="ORF">EV200_10910</name>
    <name evidence="3" type="ORF">GCM10011413_14160</name>
</gene>
<feature type="chain" id="PRO_5020796532" description="Pentapeptide MXKDX repeat protein" evidence="2">
    <location>
        <begin position="23"/>
        <end position="55"/>
    </location>
</feature>
<evidence type="ECO:0000313" key="4">
    <source>
        <dbReference type="EMBL" id="TCO19828.1"/>
    </source>
</evidence>
<reference evidence="4 5" key="3">
    <citation type="submission" date="2019-03" db="EMBL/GenBank/DDBJ databases">
        <title>Genomic Encyclopedia of Type Strains, Phase IV (KMG-IV): sequencing the most valuable type-strain genomes for metagenomic binning, comparative biology and taxonomic classification.</title>
        <authorList>
            <person name="Goeker M."/>
        </authorList>
    </citation>
    <scope>NUCLEOTIDE SEQUENCE [LARGE SCALE GENOMIC DNA]</scope>
    <source>
        <strain evidence="4 5">DSM 103236</strain>
    </source>
</reference>
<feature type="compositionally biased region" description="Basic residues" evidence="1">
    <location>
        <begin position="37"/>
        <end position="55"/>
    </location>
</feature>
<reference evidence="3" key="4">
    <citation type="submission" date="2024-05" db="EMBL/GenBank/DDBJ databases">
        <authorList>
            <person name="Sun Q."/>
            <person name="Zhou Y."/>
        </authorList>
    </citation>
    <scope>NUCLEOTIDE SEQUENCE</scope>
    <source>
        <strain evidence="3">CGMCC 1.15644</strain>
    </source>
</reference>
<evidence type="ECO:0000256" key="1">
    <source>
        <dbReference type="SAM" id="MobiDB-lite"/>
    </source>
</evidence>